<evidence type="ECO:0000313" key="11">
    <source>
        <dbReference type="Proteomes" id="UP000292939"/>
    </source>
</evidence>
<dbReference type="OrthoDB" id="5296952at2"/>
<feature type="region of interest" description="Disordered" evidence="8">
    <location>
        <begin position="240"/>
        <end position="261"/>
    </location>
</feature>
<feature type="domain" description="Flagellar assembly protein FliH/Type III secretion system HrpE" evidence="9">
    <location>
        <begin position="102"/>
        <end position="225"/>
    </location>
</feature>
<reference evidence="10 11" key="1">
    <citation type="submission" date="2018-07" db="EMBL/GenBank/DDBJ databases">
        <title>Exploring interactions and the metabolic potential of the ultra-small soil bacteria Hylemonella gracilis.</title>
        <authorList>
            <person name="Tyc O."/>
            <person name="Kulkarni P."/>
            <person name="Gawehns F."/>
            <person name="Hundscheid M."/>
            <person name="Zweers H."/>
            <person name="Garbeva P."/>
        </authorList>
    </citation>
    <scope>NUCLEOTIDE SEQUENCE [LARGE SCALE GENOMIC DNA]</scope>
    <source>
        <strain evidence="10 11">NS1</strain>
    </source>
</reference>
<dbReference type="EMBL" id="CP031395">
    <property type="protein sequence ID" value="QBK03706.1"/>
    <property type="molecule type" value="Genomic_DNA"/>
</dbReference>
<evidence type="ECO:0000256" key="1">
    <source>
        <dbReference type="ARBA" id="ARBA00003041"/>
    </source>
</evidence>
<keyword evidence="10" id="KW-0966">Cell projection</keyword>
<dbReference type="RefSeq" id="WP_131277609.1">
    <property type="nucleotide sequence ID" value="NZ_CP031395.1"/>
</dbReference>
<gene>
    <name evidence="10" type="ORF">DW355_02010</name>
</gene>
<dbReference type="AlphaFoldDB" id="A0A4P6UH02"/>
<comment type="similarity">
    <text evidence="2">Belongs to the FliH family.</text>
</comment>
<dbReference type="GO" id="GO:0005829">
    <property type="term" value="C:cytosol"/>
    <property type="evidence" value="ECO:0007669"/>
    <property type="project" value="TreeGrafter"/>
</dbReference>
<keyword evidence="5" id="KW-1005">Bacterial flagellum biogenesis</keyword>
<dbReference type="KEGG" id="hgr:DW355_02010"/>
<dbReference type="InterPro" id="IPR051472">
    <property type="entry name" value="T3SS_Stator/FliH"/>
</dbReference>
<dbReference type="Proteomes" id="UP000292939">
    <property type="component" value="Chromosome"/>
</dbReference>
<evidence type="ECO:0000256" key="6">
    <source>
        <dbReference type="ARBA" id="ARBA00022927"/>
    </source>
</evidence>
<feature type="compositionally biased region" description="Basic and acidic residues" evidence="8">
    <location>
        <begin position="249"/>
        <end position="261"/>
    </location>
</feature>
<protein>
    <recommendedName>
        <fullName evidence="3">Flagellar assembly protein FliH</fullName>
    </recommendedName>
</protein>
<proteinExistence type="inferred from homology"/>
<evidence type="ECO:0000313" key="10">
    <source>
        <dbReference type="EMBL" id="QBK03706.1"/>
    </source>
</evidence>
<evidence type="ECO:0000256" key="3">
    <source>
        <dbReference type="ARBA" id="ARBA00016507"/>
    </source>
</evidence>
<evidence type="ECO:0000256" key="7">
    <source>
        <dbReference type="ARBA" id="ARBA00023225"/>
    </source>
</evidence>
<dbReference type="PANTHER" id="PTHR34982:SF1">
    <property type="entry name" value="FLAGELLAR ASSEMBLY PROTEIN FLIH"/>
    <property type="match status" value="1"/>
</dbReference>
<comment type="function">
    <text evidence="1">Needed for flagellar regrowth and assembly.</text>
</comment>
<dbReference type="InterPro" id="IPR018035">
    <property type="entry name" value="Flagellar_FliH/T3SS_HrpE"/>
</dbReference>
<dbReference type="GO" id="GO:0015031">
    <property type="term" value="P:protein transport"/>
    <property type="evidence" value="ECO:0007669"/>
    <property type="project" value="UniProtKB-KW"/>
</dbReference>
<accession>A0A4P6UH02</accession>
<keyword evidence="7" id="KW-1006">Bacterial flagellum protein export</keyword>
<dbReference type="Pfam" id="PF02108">
    <property type="entry name" value="FliH"/>
    <property type="match status" value="1"/>
</dbReference>
<evidence type="ECO:0000256" key="2">
    <source>
        <dbReference type="ARBA" id="ARBA00006602"/>
    </source>
</evidence>
<keyword evidence="10" id="KW-0969">Cilium</keyword>
<keyword evidence="10" id="KW-0282">Flagellum</keyword>
<evidence type="ECO:0000259" key="9">
    <source>
        <dbReference type="Pfam" id="PF02108"/>
    </source>
</evidence>
<evidence type="ECO:0000256" key="8">
    <source>
        <dbReference type="SAM" id="MobiDB-lite"/>
    </source>
</evidence>
<dbReference type="GO" id="GO:0044781">
    <property type="term" value="P:bacterial-type flagellum organization"/>
    <property type="evidence" value="ECO:0007669"/>
    <property type="project" value="UniProtKB-KW"/>
</dbReference>
<evidence type="ECO:0000256" key="4">
    <source>
        <dbReference type="ARBA" id="ARBA00022448"/>
    </source>
</evidence>
<keyword evidence="4" id="KW-0813">Transport</keyword>
<dbReference type="PANTHER" id="PTHR34982">
    <property type="entry name" value="YOP PROTEINS TRANSLOCATION PROTEIN L"/>
    <property type="match status" value="1"/>
</dbReference>
<sequence>MPQTNSRTASRFIPREEINQLTRWDFTDVDEAGLLLAQQAREREEQAVLLEQQAYEEAIHNRGREQGYSEGYAAGFEQGKAQAQAEAQKQLSEYIAKQGQVAAQQFGALMASASDQLETAEQMAAQAVLELACELARQVLRKEIAGNPNALLPVLREALGQLFTDVRAVQVRLHPLDLDVLQDVLVEEYPNLKLTLQPDAGLTRGGCIVEAAGTVIDGRLEKRWLRAIGRLGQSLRWDDDVLDEDSDGAGDKETGHGRRPA</sequence>
<organism evidence="10 11">
    <name type="scientific">Hylemonella gracilis</name>
    <dbReference type="NCBI Taxonomy" id="80880"/>
    <lineage>
        <taxon>Bacteria</taxon>
        <taxon>Pseudomonadati</taxon>
        <taxon>Pseudomonadota</taxon>
        <taxon>Betaproteobacteria</taxon>
        <taxon>Burkholderiales</taxon>
        <taxon>Comamonadaceae</taxon>
        <taxon>Hylemonella</taxon>
    </lineage>
</organism>
<keyword evidence="6" id="KW-0653">Protein transport</keyword>
<evidence type="ECO:0000256" key="5">
    <source>
        <dbReference type="ARBA" id="ARBA00022795"/>
    </source>
</evidence>
<name>A0A4P6UH02_9BURK</name>